<dbReference type="Proteomes" id="UP001057753">
    <property type="component" value="Unassembled WGS sequence"/>
</dbReference>
<dbReference type="PANTHER" id="PTHR12818">
    <property type="entry name" value="TRNA (ADENINE(37)-N6)-METHYLTRANSFERASE"/>
    <property type="match status" value="1"/>
</dbReference>
<dbReference type="InterPro" id="IPR023370">
    <property type="entry name" value="TrmO-like_N"/>
</dbReference>
<dbReference type="PANTHER" id="PTHR12818:SF0">
    <property type="entry name" value="TRNA (ADENINE(37)-N6)-METHYLTRANSFERASE"/>
    <property type="match status" value="1"/>
</dbReference>
<accession>A0A9Q4AZG4</accession>
<proteinExistence type="inferred from homology"/>
<dbReference type="InterPro" id="IPR036413">
    <property type="entry name" value="YaeB-like_sf"/>
</dbReference>
<dbReference type="AlphaFoldDB" id="A0A9Q4AZG4"/>
<dbReference type="SUPFAM" id="SSF118196">
    <property type="entry name" value="YaeB-like"/>
    <property type="match status" value="1"/>
</dbReference>
<dbReference type="InterPro" id="IPR040372">
    <property type="entry name" value="YaeB-like"/>
</dbReference>
<organism evidence="4 5">
    <name type="scientific">Salipaludibacillus agaradhaerens</name>
    <name type="common">Bacillus agaradhaerens</name>
    <dbReference type="NCBI Taxonomy" id="76935"/>
    <lineage>
        <taxon>Bacteria</taxon>
        <taxon>Bacillati</taxon>
        <taxon>Bacillota</taxon>
        <taxon>Bacilli</taxon>
        <taxon>Bacillales</taxon>
        <taxon>Bacillaceae</taxon>
    </lineage>
</organism>
<evidence type="ECO:0000313" key="5">
    <source>
        <dbReference type="Proteomes" id="UP001057753"/>
    </source>
</evidence>
<dbReference type="Pfam" id="PF01980">
    <property type="entry name" value="TrmO_N"/>
    <property type="match status" value="1"/>
</dbReference>
<sequence>MNKYQGTYIGYVSSPRKEMSDDHWGKVISKIVLNSNLPEESLKGLEAFSHLEIIFHMDQVKAEKIVTGVRHPRGNEEWPAVGVFAQRAKARPNALGVSRCRLLDIKGRELTVQALDAIDGTPVLDIKPYMNEFAPIGEVTQPTWSSELMREYYNDIEE</sequence>
<dbReference type="Gene3D" id="2.40.30.70">
    <property type="entry name" value="YaeB-like"/>
    <property type="match status" value="1"/>
</dbReference>
<dbReference type="RefSeq" id="WP_257819910.1">
    <property type="nucleotide sequence ID" value="NZ_JABXYM010000001.1"/>
</dbReference>
<comment type="similarity">
    <text evidence="2">Belongs to the tRNA methyltransferase O family.</text>
</comment>
<dbReference type="PROSITE" id="PS51668">
    <property type="entry name" value="TSAA_2"/>
    <property type="match status" value="1"/>
</dbReference>
<feature type="domain" description="TsaA-like" evidence="3">
    <location>
        <begin position="6"/>
        <end position="138"/>
    </location>
</feature>
<protein>
    <submittedName>
        <fullName evidence="4">tRNA (N6-threonylcarbamoyladenosine(37)-N6)-methyltransferase TrmO</fullName>
    </submittedName>
</protein>
<keyword evidence="1" id="KW-0949">S-adenosyl-L-methionine</keyword>
<evidence type="ECO:0000259" key="3">
    <source>
        <dbReference type="PROSITE" id="PS51668"/>
    </source>
</evidence>
<reference evidence="4" key="1">
    <citation type="submission" date="2020-06" db="EMBL/GenBank/DDBJ databases">
        <title>Insight into the genomes of haloalkaliphilic bacilli from Kenyan soda lakes.</title>
        <authorList>
            <person name="Mwirichia R."/>
            <person name="Villamizar G.C."/>
            <person name="Poehlein A."/>
            <person name="Mugweru J."/>
            <person name="Kipnyargis A."/>
            <person name="Kiplimo D."/>
            <person name="Orwa P."/>
            <person name="Daniel R."/>
        </authorList>
    </citation>
    <scope>NUCLEOTIDE SEQUENCE</scope>
    <source>
        <strain evidence="4">B1096_S55</strain>
    </source>
</reference>
<keyword evidence="5" id="KW-1185">Reference proteome</keyword>
<comment type="caution">
    <text evidence="4">The sequence shown here is derived from an EMBL/GenBank/DDBJ whole genome shotgun (WGS) entry which is preliminary data.</text>
</comment>
<dbReference type="PROSITE" id="PS01318">
    <property type="entry name" value="TSAA_1"/>
    <property type="match status" value="1"/>
</dbReference>
<dbReference type="CDD" id="cd09281">
    <property type="entry name" value="UPF0066"/>
    <property type="match status" value="1"/>
</dbReference>
<evidence type="ECO:0000313" key="4">
    <source>
        <dbReference type="EMBL" id="MCR6095230.1"/>
    </source>
</evidence>
<evidence type="ECO:0000256" key="2">
    <source>
        <dbReference type="ARBA" id="ARBA00033753"/>
    </source>
</evidence>
<dbReference type="InterPro" id="IPR036414">
    <property type="entry name" value="YaeB_N_sf"/>
</dbReference>
<dbReference type="EMBL" id="JABXYM010000001">
    <property type="protein sequence ID" value="MCR6095230.1"/>
    <property type="molecule type" value="Genomic_DNA"/>
</dbReference>
<name>A0A9Q4AZG4_SALAG</name>
<evidence type="ECO:0000256" key="1">
    <source>
        <dbReference type="ARBA" id="ARBA00022691"/>
    </source>
</evidence>
<dbReference type="InterPro" id="IPR023368">
    <property type="entry name" value="UPF0066_cons_site"/>
</dbReference>
<dbReference type="NCBIfam" id="TIGR00104">
    <property type="entry name" value="tRNA_TsaA"/>
    <property type="match status" value="1"/>
</dbReference>
<gene>
    <name evidence="4" type="primary">tsaA</name>
    <name evidence="4" type="ORF">HXA33_01530</name>
</gene>